<keyword evidence="1" id="KW-0863">Zinc-finger</keyword>
<evidence type="ECO:0000259" key="2">
    <source>
        <dbReference type="PROSITE" id="PS50966"/>
    </source>
</evidence>
<evidence type="ECO:0000256" key="1">
    <source>
        <dbReference type="PROSITE-ProRule" id="PRU00325"/>
    </source>
</evidence>
<name>A0ABR0VRY0_REHGL</name>
<reference evidence="3 4" key="1">
    <citation type="journal article" date="2021" name="Comput. Struct. Biotechnol. J.">
        <title>De novo genome assembly of the potent medicinal plant Rehmannia glutinosa using nanopore technology.</title>
        <authorList>
            <person name="Ma L."/>
            <person name="Dong C."/>
            <person name="Song C."/>
            <person name="Wang X."/>
            <person name="Zheng X."/>
            <person name="Niu Y."/>
            <person name="Chen S."/>
            <person name="Feng W."/>
        </authorList>
    </citation>
    <scope>NUCLEOTIDE SEQUENCE [LARGE SCALE GENOMIC DNA]</scope>
    <source>
        <strain evidence="3">DH-2019</strain>
    </source>
</reference>
<keyword evidence="1" id="KW-0479">Metal-binding</keyword>
<protein>
    <recommendedName>
        <fullName evidence="2">SWIM-type domain-containing protein</fullName>
    </recommendedName>
</protein>
<accession>A0ABR0VRY0</accession>
<sequence>MEFLQRVSVMARWDEILSLPVQNPPTLEFGSTDLVWSKVEVALIIYNQDKHVDKKGLPCHGPQDKKAAGTRAIYVRRQERSIRRSTYELDEDDAVSISMWVESHQNNVFFYEDFSDSDPFTLGIQTEWQLQQMIQFGNCRLLAYDSNLYPVHSLVVFNSDNKAIPVAWIITPRFASRDTHRWIRALYNRVRAKDPTWKLAGFILDDPSADIRAIREVFQCSVLICFWRVRHAWHKNLMKRCSDMEMRAEIAKQLGEAVKEICKGPGTANAFEDFMENSVDAAEFMDYFKAIWYPRMGMWARALKTLPLASQETCAAMEFYHAQKEDFARYWKDEWMSGPTAWRKSLKIPDAHVVMEGEYAKVIGLKDQGTAHLVRNPGSEYSICDCSWAKNGNLCEHVFKVIKFCRDKGSSTPSMSMLRYSQALINMLHCPPFDSLVRDHAVSLAVWVQMQLNAQISPENRSAEDQTAEPLMGSPDKVVDNTNHCPGKVMSPQLEIPGDDMEVDSSSICTSAPQLLSTDGNTSIGLYVENGTDLMDASTDVEFKNTDGFKNLEKEQCLTLVEVEPQSIASHTNTRQTGAYESEAAVNSVDVKIDSPTFDAIIVNGPALSDRMLKADSGVDNP</sequence>
<dbReference type="PANTHER" id="PTHR33977">
    <property type="entry name" value="ZINC ION BINDING PROTEIN"/>
    <property type="match status" value="1"/>
</dbReference>
<comment type="caution">
    <text evidence="3">The sequence shown here is derived from an EMBL/GenBank/DDBJ whole genome shotgun (WGS) entry which is preliminary data.</text>
</comment>
<gene>
    <name evidence="3" type="ORF">DH2020_029399</name>
</gene>
<dbReference type="PROSITE" id="PS50966">
    <property type="entry name" value="ZF_SWIM"/>
    <property type="match status" value="1"/>
</dbReference>
<keyword evidence="4" id="KW-1185">Reference proteome</keyword>
<feature type="domain" description="SWIM-type" evidence="2">
    <location>
        <begin position="369"/>
        <end position="406"/>
    </location>
</feature>
<organism evidence="3 4">
    <name type="scientific">Rehmannia glutinosa</name>
    <name type="common">Chinese foxglove</name>
    <dbReference type="NCBI Taxonomy" id="99300"/>
    <lineage>
        <taxon>Eukaryota</taxon>
        <taxon>Viridiplantae</taxon>
        <taxon>Streptophyta</taxon>
        <taxon>Embryophyta</taxon>
        <taxon>Tracheophyta</taxon>
        <taxon>Spermatophyta</taxon>
        <taxon>Magnoliopsida</taxon>
        <taxon>eudicotyledons</taxon>
        <taxon>Gunneridae</taxon>
        <taxon>Pentapetalae</taxon>
        <taxon>asterids</taxon>
        <taxon>lamiids</taxon>
        <taxon>Lamiales</taxon>
        <taxon>Orobanchaceae</taxon>
        <taxon>Rehmannieae</taxon>
        <taxon>Rehmannia</taxon>
    </lineage>
</organism>
<dbReference type="InterPro" id="IPR007527">
    <property type="entry name" value="Znf_SWIM"/>
</dbReference>
<keyword evidence="1" id="KW-0862">Zinc</keyword>
<dbReference type="Proteomes" id="UP001318860">
    <property type="component" value="Unassembled WGS sequence"/>
</dbReference>
<dbReference type="PANTHER" id="PTHR33977:SF1">
    <property type="entry name" value="ZINC ION BINDING PROTEIN"/>
    <property type="match status" value="1"/>
</dbReference>
<proteinExistence type="predicted"/>
<evidence type="ECO:0000313" key="4">
    <source>
        <dbReference type="Proteomes" id="UP001318860"/>
    </source>
</evidence>
<dbReference type="EMBL" id="JABTTQ020001011">
    <property type="protein sequence ID" value="KAK6136844.1"/>
    <property type="molecule type" value="Genomic_DNA"/>
</dbReference>
<evidence type="ECO:0000313" key="3">
    <source>
        <dbReference type="EMBL" id="KAK6136844.1"/>
    </source>
</evidence>